<accession>A0ABQ2D6X1</accession>
<evidence type="ECO:0000256" key="3">
    <source>
        <dbReference type="ARBA" id="ARBA00022964"/>
    </source>
</evidence>
<keyword evidence="8" id="KW-1185">Reference proteome</keyword>
<dbReference type="GeneID" id="303302633"/>
<dbReference type="Pfam" id="PF13532">
    <property type="entry name" value="2OG-FeII_Oxy_2"/>
    <property type="match status" value="1"/>
</dbReference>
<evidence type="ECO:0000256" key="2">
    <source>
        <dbReference type="ARBA" id="ARBA00022723"/>
    </source>
</evidence>
<evidence type="ECO:0000256" key="1">
    <source>
        <dbReference type="ARBA" id="ARBA00001954"/>
    </source>
</evidence>
<feature type="domain" description="Fe2OG dioxygenase" evidence="6">
    <location>
        <begin position="117"/>
        <end position="220"/>
    </location>
</feature>
<name>A0ABQ2D6X1_9MICC</name>
<dbReference type="EMBL" id="BMKX01000001">
    <property type="protein sequence ID" value="GGJ47180.1"/>
    <property type="molecule type" value="Genomic_DNA"/>
</dbReference>
<evidence type="ECO:0000313" key="7">
    <source>
        <dbReference type="EMBL" id="GGJ47180.1"/>
    </source>
</evidence>
<keyword evidence="4" id="KW-0560">Oxidoreductase</keyword>
<reference evidence="8" key="1">
    <citation type="journal article" date="2019" name="Int. J. Syst. Evol. Microbiol.">
        <title>The Global Catalogue of Microorganisms (GCM) 10K type strain sequencing project: providing services to taxonomists for standard genome sequencing and annotation.</title>
        <authorList>
            <consortium name="The Broad Institute Genomics Platform"/>
            <consortium name="The Broad Institute Genome Sequencing Center for Infectious Disease"/>
            <person name="Wu L."/>
            <person name="Ma J."/>
        </authorList>
    </citation>
    <scope>NUCLEOTIDE SEQUENCE [LARGE SCALE GENOMIC DNA]</scope>
    <source>
        <strain evidence="8">CGMCC 1.3685</strain>
    </source>
</reference>
<organism evidence="7 8">
    <name type="scientific">Glutamicibacter ardleyensis</name>
    <dbReference type="NCBI Taxonomy" id="225894"/>
    <lineage>
        <taxon>Bacteria</taxon>
        <taxon>Bacillati</taxon>
        <taxon>Actinomycetota</taxon>
        <taxon>Actinomycetes</taxon>
        <taxon>Micrococcales</taxon>
        <taxon>Micrococcaceae</taxon>
        <taxon>Glutamicibacter</taxon>
    </lineage>
</organism>
<sequence>MQSLFDDGAFGREPQTLRPGAVHVPGWLTAEQQDWITEQFLSWGQGPVPPHSTLVNGHPMKVKTVCLGWHWGNYQYTRTAEDLNGAPVPPMPDWLVELGRRAVAETTTDPPNAQAYNPDVAIINYYPPGSTMGMHQDAQEKVNAPIVSLSIGDSANFRLGNNETRTKPYQDVRLASGDLFVFEGPARWAFHAVTKIYPGTGPAHWKLGGGRINITLRETGMS</sequence>
<comment type="caution">
    <text evidence="7">The sequence shown here is derived from an EMBL/GenBank/DDBJ whole genome shotgun (WGS) entry which is preliminary data.</text>
</comment>
<gene>
    <name evidence="7" type="primary">alkB</name>
    <name evidence="7" type="ORF">GCM10007173_02150</name>
</gene>
<proteinExistence type="predicted"/>
<evidence type="ECO:0000256" key="4">
    <source>
        <dbReference type="ARBA" id="ARBA00023002"/>
    </source>
</evidence>
<keyword evidence="2" id="KW-0479">Metal-binding</keyword>
<dbReference type="PROSITE" id="PS51471">
    <property type="entry name" value="FE2OG_OXY"/>
    <property type="match status" value="1"/>
</dbReference>
<dbReference type="InterPro" id="IPR027450">
    <property type="entry name" value="AlkB-like"/>
</dbReference>
<comment type="cofactor">
    <cofactor evidence="1">
        <name>Fe(2+)</name>
        <dbReference type="ChEBI" id="CHEBI:29033"/>
    </cofactor>
</comment>
<dbReference type="InterPro" id="IPR004574">
    <property type="entry name" value="Alkb"/>
</dbReference>
<keyword evidence="3" id="KW-0223">Dioxygenase</keyword>
<dbReference type="PANTHER" id="PTHR16557">
    <property type="entry name" value="ALKYLATED DNA REPAIR PROTEIN ALKB-RELATED"/>
    <property type="match status" value="1"/>
</dbReference>
<protein>
    <submittedName>
        <fullName evidence="7">Alkylated DNA repair protein</fullName>
    </submittedName>
</protein>
<evidence type="ECO:0000259" key="6">
    <source>
        <dbReference type="PROSITE" id="PS51471"/>
    </source>
</evidence>
<dbReference type="Proteomes" id="UP000606115">
    <property type="component" value="Unassembled WGS sequence"/>
</dbReference>
<dbReference type="InterPro" id="IPR037151">
    <property type="entry name" value="AlkB-like_sf"/>
</dbReference>
<evidence type="ECO:0000313" key="8">
    <source>
        <dbReference type="Proteomes" id="UP000606115"/>
    </source>
</evidence>
<dbReference type="RefSeq" id="WP_188683051.1">
    <property type="nucleotide sequence ID" value="NZ_BMKX01000001.1"/>
</dbReference>
<dbReference type="Gene3D" id="2.60.120.590">
    <property type="entry name" value="Alpha-ketoglutarate-dependent dioxygenase AlkB-like"/>
    <property type="match status" value="1"/>
</dbReference>
<keyword evidence="5" id="KW-0408">Iron</keyword>
<dbReference type="InterPro" id="IPR005123">
    <property type="entry name" value="Oxoglu/Fe-dep_dioxygenase_dom"/>
</dbReference>
<evidence type="ECO:0000256" key="5">
    <source>
        <dbReference type="ARBA" id="ARBA00023004"/>
    </source>
</evidence>
<dbReference type="SUPFAM" id="SSF51197">
    <property type="entry name" value="Clavaminate synthase-like"/>
    <property type="match status" value="1"/>
</dbReference>
<dbReference type="PANTHER" id="PTHR16557:SF2">
    <property type="entry name" value="NUCLEIC ACID DIOXYGENASE ALKBH1"/>
    <property type="match status" value="1"/>
</dbReference>